<evidence type="ECO:0000256" key="1">
    <source>
        <dbReference type="SAM" id="MobiDB-lite"/>
    </source>
</evidence>
<dbReference type="Proteomes" id="UP001320420">
    <property type="component" value="Unassembled WGS sequence"/>
</dbReference>
<accession>A0AAN9UGI1</accession>
<evidence type="ECO:0000313" key="3">
    <source>
        <dbReference type="Proteomes" id="UP001320420"/>
    </source>
</evidence>
<feature type="compositionally biased region" description="Basic and acidic residues" evidence="1">
    <location>
        <begin position="111"/>
        <end position="129"/>
    </location>
</feature>
<organism evidence="2 3">
    <name type="scientific">Diatrype stigma</name>
    <dbReference type="NCBI Taxonomy" id="117547"/>
    <lineage>
        <taxon>Eukaryota</taxon>
        <taxon>Fungi</taxon>
        <taxon>Dikarya</taxon>
        <taxon>Ascomycota</taxon>
        <taxon>Pezizomycotina</taxon>
        <taxon>Sordariomycetes</taxon>
        <taxon>Xylariomycetidae</taxon>
        <taxon>Xylariales</taxon>
        <taxon>Diatrypaceae</taxon>
        <taxon>Diatrype</taxon>
    </lineage>
</organism>
<gene>
    <name evidence="2" type="ORF">SLS62_009120</name>
</gene>
<evidence type="ECO:0000313" key="2">
    <source>
        <dbReference type="EMBL" id="KAK7747178.1"/>
    </source>
</evidence>
<sequence length="336" mass="38008">MGFKEVDRASIGSSIYAMMPSSPDPFLEGSTVTLVPSGPEDILANEEYARLWPQANMRQLRLPDSHDQLGPGEQAHASDPLDQRHDPQRRIVDGRGQPKMGPPQPIVAQQRTRDRLKPGPNSDKYKGDPKNPQNQCADIPVHQSTCLFITKLPTGCTANQLLGAIRGVGKVWALSMCEPTEAYETSAAKLTFWDRAATNRFLQQVAEGRFRVGDRTPCVLMNWYRTPSQPPSRATRVLGLAGPARIVNQPYLEGFFRRRRRFEYTLDKVVTVYRYEATARLEFHFASYRCQAAFAAASIRRLCRGEAFDDDQITEEERELWRDVHLYWGVDPCALP</sequence>
<evidence type="ECO:0008006" key="4">
    <source>
        <dbReference type="Google" id="ProtNLM"/>
    </source>
</evidence>
<comment type="caution">
    <text evidence="2">The sequence shown here is derived from an EMBL/GenBank/DDBJ whole genome shotgun (WGS) entry which is preliminary data.</text>
</comment>
<dbReference type="AlphaFoldDB" id="A0AAN9UGI1"/>
<dbReference type="EMBL" id="JAKJXP020000092">
    <property type="protein sequence ID" value="KAK7747178.1"/>
    <property type="molecule type" value="Genomic_DNA"/>
</dbReference>
<feature type="region of interest" description="Disordered" evidence="1">
    <location>
        <begin position="63"/>
        <end position="136"/>
    </location>
</feature>
<protein>
    <recommendedName>
        <fullName evidence="4">RRM domain-containing protein</fullName>
    </recommendedName>
</protein>
<name>A0AAN9UGI1_9PEZI</name>
<feature type="compositionally biased region" description="Basic and acidic residues" evidence="1">
    <location>
        <begin position="79"/>
        <end position="93"/>
    </location>
</feature>
<keyword evidence="3" id="KW-1185">Reference proteome</keyword>
<reference evidence="2 3" key="1">
    <citation type="submission" date="2024-02" db="EMBL/GenBank/DDBJ databases">
        <title>De novo assembly and annotation of 12 fungi associated with fruit tree decline syndrome in Ontario, Canada.</title>
        <authorList>
            <person name="Sulman M."/>
            <person name="Ellouze W."/>
            <person name="Ilyukhin E."/>
        </authorList>
    </citation>
    <scope>NUCLEOTIDE SEQUENCE [LARGE SCALE GENOMIC DNA]</scope>
    <source>
        <strain evidence="2 3">M11/M66-122</strain>
    </source>
</reference>
<proteinExistence type="predicted"/>